<protein>
    <recommendedName>
        <fullName evidence="2">Transcription regulator PadR N-terminal domain-containing protein</fullName>
    </recommendedName>
</protein>
<name>A0A160MAE5_9BACI</name>
<proteinExistence type="predicted"/>
<accession>A0A160MAE5</accession>
<gene>
    <name evidence="3" type="ORF">A361_08665</name>
</gene>
<dbReference type="RefSeq" id="WP_009331007.1">
    <property type="nucleotide sequence ID" value="NZ_CP015506.1"/>
</dbReference>
<dbReference type="InterPro" id="IPR036390">
    <property type="entry name" value="WH_DNA-bd_sf"/>
</dbReference>
<feature type="region of interest" description="Disordered" evidence="1">
    <location>
        <begin position="172"/>
        <end position="204"/>
    </location>
</feature>
<dbReference type="PANTHER" id="PTHR43252">
    <property type="entry name" value="TRANSCRIPTIONAL REGULATOR YQJI"/>
    <property type="match status" value="1"/>
</dbReference>
<dbReference type="InterPro" id="IPR005149">
    <property type="entry name" value="Tscrpt_reg_PadR_N"/>
</dbReference>
<dbReference type="Gene3D" id="1.10.10.10">
    <property type="entry name" value="Winged helix-like DNA-binding domain superfamily/Winged helix DNA-binding domain"/>
    <property type="match status" value="1"/>
</dbReference>
<dbReference type="STRING" id="1196031.A361_08665"/>
<dbReference type="AlphaFoldDB" id="A0A160MAE5"/>
<dbReference type="KEGG" id="bon:A361_08665"/>
<evidence type="ECO:0000259" key="2">
    <source>
        <dbReference type="Pfam" id="PF03551"/>
    </source>
</evidence>
<dbReference type="InterPro" id="IPR036388">
    <property type="entry name" value="WH-like_DNA-bd_sf"/>
</dbReference>
<reference evidence="3 4" key="1">
    <citation type="submission" date="2016-04" db="EMBL/GenBank/DDBJ databases">
        <title>Complete genome sequence of Bacillus oceanisediminis strain 2691.</title>
        <authorList>
            <person name="Jeong H."/>
            <person name="Kim H.J."/>
            <person name="Lee D.-W."/>
        </authorList>
    </citation>
    <scope>NUCLEOTIDE SEQUENCE [LARGE SCALE GENOMIC DNA]</scope>
    <source>
        <strain evidence="3 4">2691</strain>
    </source>
</reference>
<organism evidence="3 4">
    <name type="scientific">Cytobacillus oceanisediminis 2691</name>
    <dbReference type="NCBI Taxonomy" id="1196031"/>
    <lineage>
        <taxon>Bacteria</taxon>
        <taxon>Bacillati</taxon>
        <taxon>Bacillota</taxon>
        <taxon>Bacilli</taxon>
        <taxon>Bacillales</taxon>
        <taxon>Bacillaceae</taxon>
        <taxon>Cytobacillus</taxon>
    </lineage>
</organism>
<dbReference type="Pfam" id="PF03551">
    <property type="entry name" value="PadR"/>
    <property type="match status" value="1"/>
</dbReference>
<evidence type="ECO:0000313" key="3">
    <source>
        <dbReference type="EMBL" id="AND39188.1"/>
    </source>
</evidence>
<dbReference type="Proteomes" id="UP000077856">
    <property type="component" value="Chromosome"/>
</dbReference>
<feature type="domain" description="Transcription regulator PadR N-terminal" evidence="2">
    <location>
        <begin position="7"/>
        <end position="80"/>
    </location>
</feature>
<evidence type="ECO:0000313" key="4">
    <source>
        <dbReference type="Proteomes" id="UP000077856"/>
    </source>
</evidence>
<sequence length="204" mass="23882">MSIEHTILAVLSFWPSTGYNIKSEFEHKAAGLYWGMSYGSIYPKLKKLEEEGFIYAIEQEDEGRKKKMYELTAKGWKEFENWLKIPPSFPVIKDELLMKMSTWHEDMDNEVLISHLLKRKEETSDILKFVQEWPRNGYSYVSKLGCLSIRYAEMKLETEIKWIEESIEALQNNNLPDGQDPHGNTEKLLNRRRRAIGGDKGNCQ</sequence>
<dbReference type="SUPFAM" id="SSF46785">
    <property type="entry name" value="Winged helix' DNA-binding domain"/>
    <property type="match status" value="1"/>
</dbReference>
<dbReference type="PANTHER" id="PTHR43252:SF6">
    <property type="entry name" value="NEGATIVE TRANSCRIPTION REGULATOR PADR"/>
    <property type="match status" value="1"/>
</dbReference>
<dbReference type="eggNOG" id="COG1695">
    <property type="taxonomic scope" value="Bacteria"/>
</dbReference>
<evidence type="ECO:0000256" key="1">
    <source>
        <dbReference type="SAM" id="MobiDB-lite"/>
    </source>
</evidence>
<dbReference type="EMBL" id="CP015506">
    <property type="protein sequence ID" value="AND39188.1"/>
    <property type="molecule type" value="Genomic_DNA"/>
</dbReference>
<feature type="compositionally biased region" description="Basic and acidic residues" evidence="1">
    <location>
        <begin position="179"/>
        <end position="189"/>
    </location>
</feature>